<keyword evidence="2" id="KW-1185">Reference proteome</keyword>
<dbReference type="AlphaFoldDB" id="A0A420I8M3"/>
<evidence type="ECO:0000313" key="1">
    <source>
        <dbReference type="EMBL" id="RKF66018.1"/>
    </source>
</evidence>
<reference evidence="1 2" key="1">
    <citation type="journal article" date="2018" name="BMC Genomics">
        <title>Comparative genome analyses reveal sequence features reflecting distinct modes of host-adaptation between dicot and monocot powdery mildew.</title>
        <authorList>
            <person name="Wu Y."/>
            <person name="Ma X."/>
            <person name="Pan Z."/>
            <person name="Kale S.D."/>
            <person name="Song Y."/>
            <person name="King H."/>
            <person name="Zhang Q."/>
            <person name="Presley C."/>
            <person name="Deng X."/>
            <person name="Wei C.I."/>
            <person name="Xiao S."/>
        </authorList>
    </citation>
    <scope>NUCLEOTIDE SEQUENCE [LARGE SCALE GENOMIC DNA]</scope>
    <source>
        <strain evidence="1">UMSG2</strain>
    </source>
</reference>
<name>A0A420I8M3_9PEZI</name>
<protein>
    <submittedName>
        <fullName evidence="1">Uncharacterized protein</fullName>
    </submittedName>
</protein>
<accession>A0A420I8M3</accession>
<gene>
    <name evidence="1" type="ORF">OnM2_000032</name>
</gene>
<sequence length="39" mass="4330">MPESTVFSKGESEFTAMPVITCTGSSHQYDLLNRCFAFP</sequence>
<dbReference type="EMBL" id="MCFK01000008">
    <property type="protein sequence ID" value="RKF66018.1"/>
    <property type="molecule type" value="Genomic_DNA"/>
</dbReference>
<proteinExistence type="predicted"/>
<dbReference type="Proteomes" id="UP000286134">
    <property type="component" value="Unassembled WGS sequence"/>
</dbReference>
<evidence type="ECO:0000313" key="2">
    <source>
        <dbReference type="Proteomes" id="UP000286134"/>
    </source>
</evidence>
<comment type="caution">
    <text evidence="1">The sequence shown here is derived from an EMBL/GenBank/DDBJ whole genome shotgun (WGS) entry which is preliminary data.</text>
</comment>
<organism evidence="1 2">
    <name type="scientific">Erysiphe neolycopersici</name>
    <dbReference type="NCBI Taxonomy" id="212602"/>
    <lineage>
        <taxon>Eukaryota</taxon>
        <taxon>Fungi</taxon>
        <taxon>Dikarya</taxon>
        <taxon>Ascomycota</taxon>
        <taxon>Pezizomycotina</taxon>
        <taxon>Leotiomycetes</taxon>
        <taxon>Erysiphales</taxon>
        <taxon>Erysiphaceae</taxon>
        <taxon>Erysiphe</taxon>
    </lineage>
</organism>